<gene>
    <name evidence="1" type="ORF">PAMC26510_08395</name>
</gene>
<dbReference type="Proteomes" id="UP000194546">
    <property type="component" value="Unassembled WGS sequence"/>
</dbReference>
<protein>
    <submittedName>
        <fullName evidence="1">Uncharacterized protein</fullName>
    </submittedName>
</protein>
<dbReference type="AlphaFoldDB" id="A0A242N1X1"/>
<dbReference type="EMBL" id="NBTY01000052">
    <property type="protein sequence ID" value="OTP77678.1"/>
    <property type="molecule type" value="Genomic_DNA"/>
</dbReference>
<comment type="caution">
    <text evidence="1">The sequence shown here is derived from an EMBL/GenBank/DDBJ whole genome shotgun (WGS) entry which is preliminary data.</text>
</comment>
<evidence type="ECO:0000313" key="2">
    <source>
        <dbReference type="Proteomes" id="UP000194546"/>
    </source>
</evidence>
<sequence length="63" mass="7473">MVVREDELEVTFVRHRLGKTIETDIKRIYVVRFVQDWDGYRNQWAMPDGRINVHGLVDLSLVS</sequence>
<proteinExistence type="predicted"/>
<name>A0A242N1X1_CABSO</name>
<evidence type="ECO:0000313" key="1">
    <source>
        <dbReference type="EMBL" id="OTP77678.1"/>
    </source>
</evidence>
<accession>A0A242N1X1</accession>
<organism evidence="1 2">
    <name type="scientific">Caballeronia sordidicola</name>
    <name type="common">Burkholderia sordidicola</name>
    <dbReference type="NCBI Taxonomy" id="196367"/>
    <lineage>
        <taxon>Bacteria</taxon>
        <taxon>Pseudomonadati</taxon>
        <taxon>Pseudomonadota</taxon>
        <taxon>Betaproteobacteria</taxon>
        <taxon>Burkholderiales</taxon>
        <taxon>Burkholderiaceae</taxon>
        <taxon>Caballeronia</taxon>
    </lineage>
</organism>
<reference evidence="1 2" key="1">
    <citation type="submission" date="2017-03" db="EMBL/GenBank/DDBJ databases">
        <title>Genome analysis of strain PAMC 26510.</title>
        <authorList>
            <person name="Oh H.-M."/>
            <person name="Yang J.-A."/>
        </authorList>
    </citation>
    <scope>NUCLEOTIDE SEQUENCE [LARGE SCALE GENOMIC DNA]</scope>
    <source>
        <strain evidence="1 2">PAMC 26510</strain>
    </source>
</reference>